<evidence type="ECO:0000256" key="2">
    <source>
        <dbReference type="ARBA" id="ARBA00023445"/>
    </source>
</evidence>
<dbReference type="InParanoid" id="A0A1J7J4G0"/>
<accession>A0A1J7J4G0</accession>
<dbReference type="Proteomes" id="UP000182658">
    <property type="component" value="Unassembled WGS sequence"/>
</dbReference>
<sequence length="353" mass="38432">MAPIKLTNPIIPPGSLILVTGANGLIASHIVDVLLAAGYSVRGTVRNLTKSSWMTPLFESRHGPGRFELIQVADLAEPGIWPPAVDGVAGIITVAAGADLTSTKPVDEAVQEEVDGFYALLDAASKTGTVKSVVYTSSVWAAWDPQPGFAVVITEKTFNDDACRIAASTSIPAEQKGIKPFMAIKVKVELALWDWVDEHKPAFRFNAVLPDTIIGPILCPDKQSASTAGFVRGLWNSDPRSLAIIEHIAPQWLIDPRDNARLYLAALTTPGVDRERLFGCAEKFSFPQIARLLKELYPEKEGLPELEDAGWDESEVPVLRPLELLRSVGQEEWTPLVQSLRDTIESFEGKKTS</sequence>
<organism evidence="4 5">
    <name type="scientific">Coniochaeta ligniaria NRRL 30616</name>
    <dbReference type="NCBI Taxonomy" id="1408157"/>
    <lineage>
        <taxon>Eukaryota</taxon>
        <taxon>Fungi</taxon>
        <taxon>Dikarya</taxon>
        <taxon>Ascomycota</taxon>
        <taxon>Pezizomycotina</taxon>
        <taxon>Sordariomycetes</taxon>
        <taxon>Sordariomycetidae</taxon>
        <taxon>Coniochaetales</taxon>
        <taxon>Coniochaetaceae</taxon>
        <taxon>Coniochaeta</taxon>
    </lineage>
</organism>
<gene>
    <name evidence="4" type="ORF">CONLIGDRAFT_665389</name>
</gene>
<dbReference type="OrthoDB" id="2735536at2759"/>
<evidence type="ECO:0000256" key="1">
    <source>
        <dbReference type="ARBA" id="ARBA00023002"/>
    </source>
</evidence>
<dbReference type="AlphaFoldDB" id="A0A1J7J4G0"/>
<dbReference type="InterPro" id="IPR001509">
    <property type="entry name" value="Epimerase_deHydtase"/>
</dbReference>
<dbReference type="EMBL" id="KV875093">
    <property type="protein sequence ID" value="OIW34670.1"/>
    <property type="molecule type" value="Genomic_DNA"/>
</dbReference>
<dbReference type="STRING" id="1408157.A0A1J7J4G0"/>
<dbReference type="PANTHER" id="PTHR10366">
    <property type="entry name" value="NAD DEPENDENT EPIMERASE/DEHYDRATASE"/>
    <property type="match status" value="1"/>
</dbReference>
<dbReference type="Gene3D" id="3.40.50.720">
    <property type="entry name" value="NAD(P)-binding Rossmann-like Domain"/>
    <property type="match status" value="1"/>
</dbReference>
<dbReference type="SUPFAM" id="SSF51735">
    <property type="entry name" value="NAD(P)-binding Rossmann-fold domains"/>
    <property type="match status" value="1"/>
</dbReference>
<dbReference type="InterPro" id="IPR036291">
    <property type="entry name" value="NAD(P)-bd_dom_sf"/>
</dbReference>
<evidence type="ECO:0000313" key="5">
    <source>
        <dbReference type="Proteomes" id="UP000182658"/>
    </source>
</evidence>
<dbReference type="FunFam" id="3.40.50.720:FF:000426">
    <property type="entry name" value="Aldehyde reductase 2"/>
    <property type="match status" value="1"/>
</dbReference>
<name>A0A1J7J4G0_9PEZI</name>
<protein>
    <submittedName>
        <fullName evidence="4">NAD(P)-binding protein</fullName>
    </submittedName>
</protein>
<dbReference type="InterPro" id="IPR050425">
    <property type="entry name" value="NAD(P)_dehydrat-like"/>
</dbReference>
<proteinExistence type="inferred from homology"/>
<feature type="domain" description="NAD-dependent epimerase/dehydratase" evidence="3">
    <location>
        <begin position="17"/>
        <end position="139"/>
    </location>
</feature>
<comment type="similarity">
    <text evidence="2">Belongs to the NAD(P)-dependent epimerase/dehydratase family. Dihydroflavonol-4-reductase subfamily.</text>
</comment>
<dbReference type="GO" id="GO:0016616">
    <property type="term" value="F:oxidoreductase activity, acting on the CH-OH group of donors, NAD or NADP as acceptor"/>
    <property type="evidence" value="ECO:0007669"/>
    <property type="project" value="TreeGrafter"/>
</dbReference>
<dbReference type="Pfam" id="PF01370">
    <property type="entry name" value="Epimerase"/>
    <property type="match status" value="1"/>
</dbReference>
<keyword evidence="1" id="KW-0560">Oxidoreductase</keyword>
<keyword evidence="5" id="KW-1185">Reference proteome</keyword>
<evidence type="ECO:0000313" key="4">
    <source>
        <dbReference type="EMBL" id="OIW34670.1"/>
    </source>
</evidence>
<dbReference type="PANTHER" id="PTHR10366:SF562">
    <property type="entry name" value="ALDEHYDE REDUCTASE II (AFU_ORTHOLOGUE AFUA_1G11360)"/>
    <property type="match status" value="1"/>
</dbReference>
<evidence type="ECO:0000259" key="3">
    <source>
        <dbReference type="Pfam" id="PF01370"/>
    </source>
</evidence>
<reference evidence="4 5" key="1">
    <citation type="submission" date="2016-10" db="EMBL/GenBank/DDBJ databases">
        <title>Draft genome sequence of Coniochaeta ligniaria NRRL30616, a lignocellulolytic fungus for bioabatement of inhibitors in plant biomass hydrolysates.</title>
        <authorList>
            <consortium name="DOE Joint Genome Institute"/>
            <person name="Jimenez D.J."/>
            <person name="Hector R.E."/>
            <person name="Riley R."/>
            <person name="Sun H."/>
            <person name="Grigoriev I.V."/>
            <person name="Van Elsas J.D."/>
            <person name="Nichols N.N."/>
        </authorList>
    </citation>
    <scope>NUCLEOTIDE SEQUENCE [LARGE SCALE GENOMIC DNA]</scope>
    <source>
        <strain evidence="4 5">NRRL 30616</strain>
    </source>
</reference>